<dbReference type="Pfam" id="PF00724">
    <property type="entry name" value="Oxidored_FMN"/>
    <property type="match status" value="1"/>
</dbReference>
<evidence type="ECO:0000256" key="2">
    <source>
        <dbReference type="ARBA" id="ARBA00005979"/>
    </source>
</evidence>
<evidence type="ECO:0000313" key="5">
    <source>
        <dbReference type="EMBL" id="GME68765.1"/>
    </source>
</evidence>
<keyword evidence="3" id="KW-0285">Flavoprotein</keyword>
<accession>A0A9W6SXQ7</accession>
<dbReference type="PANTHER" id="PTHR22893">
    <property type="entry name" value="NADH OXIDOREDUCTASE-RELATED"/>
    <property type="match status" value="1"/>
</dbReference>
<comment type="caution">
    <text evidence="5">The sequence shown here is derived from an EMBL/GenBank/DDBJ whole genome shotgun (WGS) entry which is preliminary data.</text>
</comment>
<feature type="domain" description="NADH:flavin oxidoreductase/NADH oxidase N-terminal" evidence="4">
    <location>
        <begin position="10"/>
        <end position="327"/>
    </location>
</feature>
<dbReference type="Gene3D" id="3.20.20.70">
    <property type="entry name" value="Aldolase class I"/>
    <property type="match status" value="1"/>
</dbReference>
<name>A0A9W6SXQ7_CANBO</name>
<dbReference type="InterPro" id="IPR013785">
    <property type="entry name" value="Aldolase_TIM"/>
</dbReference>
<dbReference type="SUPFAM" id="SSF51395">
    <property type="entry name" value="FMN-linked oxidoreductases"/>
    <property type="match status" value="1"/>
</dbReference>
<sequence>MTSDLAKTNLFKAIKVGSVELKHRVVYSPASRLRNTPDHVPTDLMLEYYSQRAKNNGGLIVTESSITAEKFGNFPHFPSFITDSQVNAWKLIIDEIHKQGSFVSVQLANLGRLANPQLVKMTGGTLYGPCDDSYPDEAAEKAAKELGVEMQALTIDDIEEVKKSVLESAKKAIEVSGADFVEIHSGNGCFYCQFLEPETNHREDKYGGSIENRSRLLLETVDLLIDNGIPASKIGIRITPYSAFQGMSGIKSVVHPISSGSYILNELENRAKKGNRLAYISFIEPRADANPFSDPDWETDTKWIDEIWKGVIMRSGVYTADTPHYTQLKKVAEQNY</sequence>
<reference evidence="5" key="1">
    <citation type="submission" date="2023-04" db="EMBL/GenBank/DDBJ databases">
        <title>Candida boidinii NBRC 10035.</title>
        <authorList>
            <person name="Ichikawa N."/>
            <person name="Sato H."/>
            <person name="Tonouchi N."/>
        </authorList>
    </citation>
    <scope>NUCLEOTIDE SEQUENCE</scope>
    <source>
        <strain evidence="5">NBRC 10035</strain>
    </source>
</reference>
<evidence type="ECO:0000259" key="4">
    <source>
        <dbReference type="Pfam" id="PF00724"/>
    </source>
</evidence>
<dbReference type="InterPro" id="IPR001155">
    <property type="entry name" value="OxRdtase_FMN_N"/>
</dbReference>
<dbReference type="GO" id="GO:0003959">
    <property type="term" value="F:NADPH dehydrogenase activity"/>
    <property type="evidence" value="ECO:0007669"/>
    <property type="project" value="TreeGrafter"/>
</dbReference>
<dbReference type="AlphaFoldDB" id="A0A9W6SXQ7"/>
<evidence type="ECO:0000256" key="1">
    <source>
        <dbReference type="ARBA" id="ARBA00001917"/>
    </source>
</evidence>
<gene>
    <name evidence="5" type="ORF">Cboi02_000184700</name>
</gene>
<comment type="cofactor">
    <cofactor evidence="1">
        <name>FMN</name>
        <dbReference type="ChEBI" id="CHEBI:58210"/>
    </cofactor>
</comment>
<keyword evidence="6" id="KW-1185">Reference proteome</keyword>
<dbReference type="GO" id="GO:0010181">
    <property type="term" value="F:FMN binding"/>
    <property type="evidence" value="ECO:0007669"/>
    <property type="project" value="InterPro"/>
</dbReference>
<dbReference type="Proteomes" id="UP001165120">
    <property type="component" value="Unassembled WGS sequence"/>
</dbReference>
<evidence type="ECO:0000313" key="6">
    <source>
        <dbReference type="Proteomes" id="UP001165120"/>
    </source>
</evidence>
<dbReference type="EMBL" id="BSXN01000486">
    <property type="protein sequence ID" value="GME68765.1"/>
    <property type="molecule type" value="Genomic_DNA"/>
</dbReference>
<keyword evidence="3" id="KW-0288">FMN</keyword>
<evidence type="ECO:0000256" key="3">
    <source>
        <dbReference type="ARBA" id="ARBA00022643"/>
    </source>
</evidence>
<dbReference type="PANTHER" id="PTHR22893:SF91">
    <property type="entry name" value="NADPH DEHYDROGENASE 2-RELATED"/>
    <property type="match status" value="1"/>
</dbReference>
<organism evidence="5 6">
    <name type="scientific">Candida boidinii</name>
    <name type="common">Yeast</name>
    <dbReference type="NCBI Taxonomy" id="5477"/>
    <lineage>
        <taxon>Eukaryota</taxon>
        <taxon>Fungi</taxon>
        <taxon>Dikarya</taxon>
        <taxon>Ascomycota</taxon>
        <taxon>Saccharomycotina</taxon>
        <taxon>Pichiomycetes</taxon>
        <taxon>Pichiales</taxon>
        <taxon>Pichiaceae</taxon>
        <taxon>Ogataea</taxon>
        <taxon>Ogataea/Candida clade</taxon>
    </lineage>
</organism>
<comment type="similarity">
    <text evidence="2">Belongs to the NADH:flavin oxidoreductase/NADH oxidase family.</text>
</comment>
<dbReference type="InterPro" id="IPR045247">
    <property type="entry name" value="Oye-like"/>
</dbReference>
<proteinExistence type="inferred from homology"/>
<protein>
    <submittedName>
        <fullName evidence="5">Unnamed protein product</fullName>
    </submittedName>
</protein>